<reference evidence="1" key="1">
    <citation type="submission" date="2023-04" db="EMBL/GenBank/DDBJ databases">
        <title>Ambrosiozyma monospora NBRC 10751.</title>
        <authorList>
            <person name="Ichikawa N."/>
            <person name="Sato H."/>
            <person name="Tonouchi N."/>
        </authorList>
    </citation>
    <scope>NUCLEOTIDE SEQUENCE</scope>
    <source>
        <strain evidence="1">NBRC 10751</strain>
    </source>
</reference>
<sequence length="243" mass="26852">MLSGFNFMSHGSQDLFPTMLSKQIDLGKDALTVTNVVVNLGAVVGGIFWGQCSELVGRRLAVILCCIGGGAFLYGTFFTHNQSSIMGFGFMLQFFVMGAWGVMPIHLTELCAKSPLRTLISGTAYQLGNLASSASSTIESQLGDQFPLPEKGADVYDYGKVMCIFMGCVFGYLLLVMFFGPESFHQEIKTDYMVQEEDIDKNYELDQVMNPIPHSHMDEKLMNAIHVEHAYEEEHAKAKTGKN</sequence>
<comment type="caution">
    <text evidence="1">The sequence shown here is derived from an EMBL/GenBank/DDBJ whole genome shotgun (WGS) entry which is preliminary data.</text>
</comment>
<organism evidence="1 2">
    <name type="scientific">Ambrosiozyma monospora</name>
    <name type="common">Yeast</name>
    <name type="synonym">Endomycopsis monosporus</name>
    <dbReference type="NCBI Taxonomy" id="43982"/>
    <lineage>
        <taxon>Eukaryota</taxon>
        <taxon>Fungi</taxon>
        <taxon>Dikarya</taxon>
        <taxon>Ascomycota</taxon>
        <taxon>Saccharomycotina</taxon>
        <taxon>Pichiomycetes</taxon>
        <taxon>Pichiales</taxon>
        <taxon>Pichiaceae</taxon>
        <taxon>Ambrosiozyma</taxon>
    </lineage>
</organism>
<gene>
    <name evidence="1" type="ORF">Amon02_000625000</name>
</gene>
<name>A0ACB5T932_AMBMO</name>
<dbReference type="Proteomes" id="UP001165064">
    <property type="component" value="Unassembled WGS sequence"/>
</dbReference>
<evidence type="ECO:0000313" key="2">
    <source>
        <dbReference type="Proteomes" id="UP001165064"/>
    </source>
</evidence>
<keyword evidence="2" id="KW-1185">Reference proteome</keyword>
<accession>A0ACB5T932</accession>
<proteinExistence type="predicted"/>
<evidence type="ECO:0000313" key="1">
    <source>
        <dbReference type="EMBL" id="GME83561.1"/>
    </source>
</evidence>
<protein>
    <submittedName>
        <fullName evidence="1">Unnamed protein product</fullName>
    </submittedName>
</protein>
<dbReference type="EMBL" id="BSXS01004830">
    <property type="protein sequence ID" value="GME83561.1"/>
    <property type="molecule type" value="Genomic_DNA"/>
</dbReference>